<dbReference type="RefSeq" id="WP_096003703.1">
    <property type="nucleotide sequence ID" value="NZ_NTMR01000003.1"/>
</dbReference>
<comment type="caution">
    <text evidence="1">The sequence shown here is derived from an EMBL/GenBank/DDBJ whole genome shotgun (WGS) entry which is preliminary data.</text>
</comment>
<dbReference type="InterPro" id="IPR029052">
    <property type="entry name" value="Metallo-depent_PP-like"/>
</dbReference>
<name>A0A2A3MM71_9PSED</name>
<sequence>MSKGRSCPADYRLPADAFSTPATLQCDVLYIVGGLYGNRQALDAIERRVAGEPGATAVFNGDAHWFDRDPAVFSNIEQRLQRHYPLRGNVETELARAGDDFGCGCAYPEQTDAVTVERSNRIHQQLQQTVGGLPGMAEQLGRRPASLVVEVAGERIAITHGDEQSLAGWQCDHARLQSPERQQQLDQWFAENRIRVLACSHTCSPAALSNGEWAVINNGAAGMPNFNNGRYGLITRIARTASAAAIYRAQVGPLIIEALPVTYDQHAFAAEFKRQWPDDSPAALSYWQRINQGTDMTPEQACIKGFTLANTLCALEMLS</sequence>
<gene>
    <name evidence="1" type="ORF">CNQ84_04510</name>
</gene>
<dbReference type="AlphaFoldDB" id="A0A2A3MM71"/>
<reference evidence="1 2" key="1">
    <citation type="submission" date="2017-09" db="EMBL/GenBank/DDBJ databases">
        <title>Pseudomonas abyssi sp. nov. isolated from Abyssopelagic Water.</title>
        <authorList>
            <person name="Wei Y."/>
        </authorList>
    </citation>
    <scope>NUCLEOTIDE SEQUENCE [LARGE SCALE GENOMIC DNA]</scope>
    <source>
        <strain evidence="1 2">MT5</strain>
    </source>
</reference>
<evidence type="ECO:0000313" key="2">
    <source>
        <dbReference type="Proteomes" id="UP000242313"/>
    </source>
</evidence>
<accession>A0A2A3MM71</accession>
<dbReference type="Proteomes" id="UP000242313">
    <property type="component" value="Unassembled WGS sequence"/>
</dbReference>
<protein>
    <recommendedName>
        <fullName evidence="3">Calcineurin-like phosphoesterase domain-containing protein</fullName>
    </recommendedName>
</protein>
<dbReference type="EMBL" id="NTMR01000003">
    <property type="protein sequence ID" value="PBK05765.1"/>
    <property type="molecule type" value="Genomic_DNA"/>
</dbReference>
<keyword evidence="2" id="KW-1185">Reference proteome</keyword>
<evidence type="ECO:0000313" key="1">
    <source>
        <dbReference type="EMBL" id="PBK05765.1"/>
    </source>
</evidence>
<proteinExistence type="predicted"/>
<evidence type="ECO:0008006" key="3">
    <source>
        <dbReference type="Google" id="ProtNLM"/>
    </source>
</evidence>
<dbReference type="SUPFAM" id="SSF56300">
    <property type="entry name" value="Metallo-dependent phosphatases"/>
    <property type="match status" value="1"/>
</dbReference>
<organism evidence="1 2">
    <name type="scientific">Pseudomonas abyssi</name>
    <dbReference type="NCBI Taxonomy" id="170540"/>
    <lineage>
        <taxon>Bacteria</taxon>
        <taxon>Pseudomonadati</taxon>
        <taxon>Pseudomonadota</taxon>
        <taxon>Gammaproteobacteria</taxon>
        <taxon>Pseudomonadales</taxon>
        <taxon>Pseudomonadaceae</taxon>
        <taxon>Pseudomonas</taxon>
    </lineage>
</organism>
<dbReference type="Gene3D" id="3.60.21.10">
    <property type="match status" value="1"/>
</dbReference>